<accession>C8V4T2</accession>
<dbReference type="InParanoid" id="Q5B7F2"/>
<feature type="region of interest" description="Disordered" evidence="1">
    <location>
        <begin position="482"/>
        <end position="526"/>
    </location>
</feature>
<evidence type="ECO:0000256" key="1">
    <source>
        <dbReference type="SAM" id="MobiDB-lite"/>
    </source>
</evidence>
<dbReference type="Proteomes" id="UP000000560">
    <property type="component" value="Chromosome II"/>
</dbReference>
<feature type="transmembrane region" description="Helical" evidence="2">
    <location>
        <begin position="435"/>
        <end position="456"/>
    </location>
</feature>
<feature type="domain" description="DUF3533" evidence="3">
    <location>
        <begin position="85"/>
        <end position="446"/>
    </location>
</feature>
<feature type="compositionally biased region" description="Polar residues" evidence="1">
    <location>
        <begin position="510"/>
        <end position="522"/>
    </location>
</feature>
<dbReference type="PANTHER" id="PTHR34814">
    <property type="entry name" value="NITROSOGUANIDINE RESISTANCE PROTEIN SNG1"/>
    <property type="match status" value="1"/>
</dbReference>
<feature type="compositionally biased region" description="Polar residues" evidence="1">
    <location>
        <begin position="540"/>
        <end position="550"/>
    </location>
</feature>
<dbReference type="OrthoDB" id="2140105at2759"/>
<feature type="transmembrane region" description="Helical" evidence="2">
    <location>
        <begin position="379"/>
        <end position="399"/>
    </location>
</feature>
<feature type="transmembrane region" description="Helical" evidence="2">
    <location>
        <begin position="274"/>
        <end position="302"/>
    </location>
</feature>
<protein>
    <recommendedName>
        <fullName evidence="3">DUF3533 domain-containing protein</fullName>
    </recommendedName>
</protein>
<proteinExistence type="predicted"/>
<feature type="transmembrane region" description="Helical" evidence="2">
    <location>
        <begin position="351"/>
        <end position="372"/>
    </location>
</feature>
<dbReference type="HOGENOM" id="CLU_035734_0_0_1"/>
<feature type="transmembrane region" description="Helical" evidence="2">
    <location>
        <begin position="314"/>
        <end position="339"/>
    </location>
</feature>
<dbReference type="GO" id="GO:0016020">
    <property type="term" value="C:membrane"/>
    <property type="evidence" value="ECO:0000318"/>
    <property type="project" value="GO_Central"/>
</dbReference>
<keyword evidence="2" id="KW-0472">Membrane</keyword>
<sequence>MKTVSVFLYGQGHVLINLILYRPGNPTGKQQQLGQGNDHYQDQSRDTRLLEMRIYPKAKEQRVSAHEPEVRKSRFALLRAAARSGIILTLLFLSLFSYLFGSLYQLTGHTHNLNVVLVDYDGGVIGDAVRQAYQQLRSDSFPTIINHPPSQYPQPAALRSTVCNIEYWGALYISGGASDRLATAISNAQAAASYNRSDVLTWIWNEARYPTVIDTLAQQITSLSEAARVAYVQLNGTGAVQSLDATSPAAVAAYSNPWELTSINIQPTTQGSRVVYNTLVVVLILIQEFFFLATINGLYVQFGIFRRINPKRMIVFRFIISAVYTLAGSICATGAIWAFRAGWQVNGNQWALTWITLWLFAHLNFLTLDVFAVWLPPPYVPMSLITWVVLNITSILVPFELSPAFYKWAYALPAHACFNILIDIWSGGCNPQLGYALPVLFAYELSSGILSGIGVYRRAHYAVITAEREEKSLQEKITNAIADSQSRSTPVQEARPAGGAELDREETVESGAQPQRTSSAESISDREELADMVWRVTSQMTLEQSSSQRRGSLGPSFAL</sequence>
<name>Q5B7F2_EMENI</name>
<gene>
    <name evidence="4" type="ORF">ANIA_03528</name>
</gene>
<evidence type="ECO:0000313" key="5">
    <source>
        <dbReference type="Proteomes" id="UP000000560"/>
    </source>
</evidence>
<feature type="compositionally biased region" description="Polar residues" evidence="1">
    <location>
        <begin position="482"/>
        <end position="491"/>
    </location>
</feature>
<dbReference type="OMA" id="YSNPWEL"/>
<feature type="region of interest" description="Disordered" evidence="1">
    <location>
        <begin position="540"/>
        <end position="559"/>
    </location>
</feature>
<keyword evidence="2" id="KW-1133">Transmembrane helix</keyword>
<dbReference type="RefSeq" id="XP_661132.1">
    <property type="nucleotide sequence ID" value="XM_656040.1"/>
</dbReference>
<reference evidence="5" key="1">
    <citation type="journal article" date="2005" name="Nature">
        <title>Sequencing of Aspergillus nidulans and comparative analysis with A. fumigatus and A. oryzae.</title>
        <authorList>
            <person name="Galagan J.E."/>
            <person name="Calvo S.E."/>
            <person name="Cuomo C."/>
            <person name="Ma L.J."/>
            <person name="Wortman J.R."/>
            <person name="Batzoglou S."/>
            <person name="Lee S.I."/>
            <person name="Basturkmen M."/>
            <person name="Spevak C.C."/>
            <person name="Clutterbuck J."/>
            <person name="Kapitonov V."/>
            <person name="Jurka J."/>
            <person name="Scazzocchio C."/>
            <person name="Farman M."/>
            <person name="Butler J."/>
            <person name="Purcell S."/>
            <person name="Harris S."/>
            <person name="Braus G.H."/>
            <person name="Draht O."/>
            <person name="Busch S."/>
            <person name="D'Enfert C."/>
            <person name="Bouchier C."/>
            <person name="Goldman G.H."/>
            <person name="Bell-Pedersen D."/>
            <person name="Griffiths-Jones S."/>
            <person name="Doonan J.H."/>
            <person name="Yu J."/>
            <person name="Vienken K."/>
            <person name="Pain A."/>
            <person name="Freitag M."/>
            <person name="Selker E.U."/>
            <person name="Archer D.B."/>
            <person name="Penalva M.A."/>
            <person name="Oakley B.R."/>
            <person name="Momany M."/>
            <person name="Tanaka T."/>
            <person name="Kumagai T."/>
            <person name="Asai K."/>
            <person name="Machida M."/>
            <person name="Nierman W.C."/>
            <person name="Denning D.W."/>
            <person name="Caddick M."/>
            <person name="Hynes M."/>
            <person name="Paoletti M."/>
            <person name="Fischer R."/>
            <person name="Miller B."/>
            <person name="Dyer P."/>
            <person name="Sachs M.S."/>
            <person name="Osmani S.A."/>
            <person name="Birren B.W."/>
        </authorList>
    </citation>
    <scope>NUCLEOTIDE SEQUENCE [LARGE SCALE GENOMIC DNA]</scope>
    <source>
        <strain evidence="5">FGSC A4 / ATCC 38163 / CBS 112.46 / NRRL 194 / M139</strain>
    </source>
</reference>
<dbReference type="InterPro" id="IPR022703">
    <property type="entry name" value="DUF3533"/>
</dbReference>
<reference evidence="5" key="2">
    <citation type="journal article" date="2009" name="Fungal Genet. Biol.">
        <title>The 2008 update of the Aspergillus nidulans genome annotation: a community effort.</title>
        <authorList>
            <person name="Wortman J.R."/>
            <person name="Gilsenan J.M."/>
            <person name="Joardar V."/>
            <person name="Deegan J."/>
            <person name="Clutterbuck J."/>
            <person name="Andersen M.R."/>
            <person name="Archer D."/>
            <person name="Bencina M."/>
            <person name="Braus G."/>
            <person name="Coutinho P."/>
            <person name="von Dohren H."/>
            <person name="Doonan J."/>
            <person name="Driessen A.J."/>
            <person name="Durek P."/>
            <person name="Espeso E."/>
            <person name="Fekete E."/>
            <person name="Flipphi M."/>
            <person name="Estrada C.G."/>
            <person name="Geysens S."/>
            <person name="Goldman G."/>
            <person name="de Groot P.W."/>
            <person name="Hansen K."/>
            <person name="Harris S.D."/>
            <person name="Heinekamp T."/>
            <person name="Helmstaedt K."/>
            <person name="Henrissat B."/>
            <person name="Hofmann G."/>
            <person name="Homan T."/>
            <person name="Horio T."/>
            <person name="Horiuchi H."/>
            <person name="James S."/>
            <person name="Jones M."/>
            <person name="Karaffa L."/>
            <person name="Karanyi Z."/>
            <person name="Kato M."/>
            <person name="Keller N."/>
            <person name="Kelly D.E."/>
            <person name="Kiel J.A."/>
            <person name="Kim J.M."/>
            <person name="van der Klei I.J."/>
            <person name="Klis F.M."/>
            <person name="Kovalchuk A."/>
            <person name="Krasevec N."/>
            <person name="Kubicek C.P."/>
            <person name="Liu B."/>
            <person name="Maccabe A."/>
            <person name="Meyer V."/>
            <person name="Mirabito P."/>
            <person name="Miskei M."/>
            <person name="Mos M."/>
            <person name="Mullins J."/>
            <person name="Nelson D.R."/>
            <person name="Nielsen J."/>
            <person name="Oakley B.R."/>
            <person name="Osmani S.A."/>
            <person name="Pakula T."/>
            <person name="Paszewski A."/>
            <person name="Paulsen I."/>
            <person name="Pilsyk S."/>
            <person name="Pocsi I."/>
            <person name="Punt P.J."/>
            <person name="Ram A.F."/>
            <person name="Ren Q."/>
            <person name="Robellet X."/>
            <person name="Robson G."/>
            <person name="Seiboth B."/>
            <person name="van Solingen P."/>
            <person name="Specht T."/>
            <person name="Sun J."/>
            <person name="Taheri-Talesh N."/>
            <person name="Takeshita N."/>
            <person name="Ussery D."/>
            <person name="vanKuyk P.A."/>
            <person name="Visser H."/>
            <person name="van de Vondervoort P.J."/>
            <person name="de Vries R.P."/>
            <person name="Walton J."/>
            <person name="Xiang X."/>
            <person name="Xiong Y."/>
            <person name="Zeng A.P."/>
            <person name="Brandt B.W."/>
            <person name="Cornell M.J."/>
            <person name="van den Hondel C.A."/>
            <person name="Visser J."/>
            <person name="Oliver S.G."/>
            <person name="Turner G."/>
        </authorList>
    </citation>
    <scope>GENOME REANNOTATION</scope>
    <source>
        <strain evidence="5">FGSC A4 / ATCC 38163 / CBS 112.46 / NRRL 194 / M139</strain>
    </source>
</reference>
<accession>Q5B7F2</accession>
<evidence type="ECO:0000259" key="3">
    <source>
        <dbReference type="Pfam" id="PF12051"/>
    </source>
</evidence>
<dbReference type="GeneID" id="2872945"/>
<dbReference type="eggNOG" id="ENOG502QTP0">
    <property type="taxonomic scope" value="Eukaryota"/>
</dbReference>
<keyword evidence="2" id="KW-0812">Transmembrane</keyword>
<dbReference type="Pfam" id="PF12051">
    <property type="entry name" value="DUF3533"/>
    <property type="match status" value="1"/>
</dbReference>
<dbReference type="AlphaFoldDB" id="Q5B7F2"/>
<evidence type="ECO:0000256" key="2">
    <source>
        <dbReference type="SAM" id="Phobius"/>
    </source>
</evidence>
<organism evidence="4 5">
    <name type="scientific">Emericella nidulans (strain FGSC A4 / ATCC 38163 / CBS 112.46 / NRRL 194 / M139)</name>
    <name type="common">Aspergillus nidulans</name>
    <dbReference type="NCBI Taxonomy" id="227321"/>
    <lineage>
        <taxon>Eukaryota</taxon>
        <taxon>Fungi</taxon>
        <taxon>Dikarya</taxon>
        <taxon>Ascomycota</taxon>
        <taxon>Pezizomycotina</taxon>
        <taxon>Eurotiomycetes</taxon>
        <taxon>Eurotiomycetidae</taxon>
        <taxon>Eurotiales</taxon>
        <taxon>Aspergillaceae</taxon>
        <taxon>Aspergillus</taxon>
        <taxon>Aspergillus subgen. Nidulantes</taxon>
    </lineage>
</organism>
<dbReference type="KEGG" id="ani:ANIA_03528"/>
<dbReference type="InterPro" id="IPR053001">
    <property type="entry name" value="MNNG_permease-like"/>
</dbReference>
<evidence type="ECO:0000313" key="4">
    <source>
        <dbReference type="EMBL" id="CBF75960.1"/>
    </source>
</evidence>
<feature type="transmembrane region" description="Helical" evidence="2">
    <location>
        <begin position="80"/>
        <end position="100"/>
    </location>
</feature>
<dbReference type="EMBL" id="BN001302">
    <property type="protein sequence ID" value="CBF75960.1"/>
    <property type="molecule type" value="Genomic_DNA"/>
</dbReference>
<keyword evidence="5" id="KW-1185">Reference proteome</keyword>
<dbReference type="PANTHER" id="PTHR34814:SF2">
    <property type="entry name" value="DUF3533 DOMAIN-CONTAINING PROTEIN"/>
    <property type="match status" value="1"/>
</dbReference>